<evidence type="ECO:0000256" key="1">
    <source>
        <dbReference type="ARBA" id="ARBA00009820"/>
    </source>
</evidence>
<sequence>MKHLALVALLLSGLLSGPLPADRPLPARAQADPVTPYRIGVARGRPPDIWSTDAAGDDPRPATGSAERYETDPAYSPDGTALAYTERDGPEGPGRVVVADADGANPRYPSGRFGEEDPTWSPDGTMLAVTDRDRGITVLRVSDGAVLDRVPRPAHAYSDDSAPAWSPDGDAVAFVRDTGEVTEPRVTPLAVGASAAEGFTTTATLRTPATPARPEVLFLVDTTGSMGAAVEGLRAGLGEVMERVEREQPGATFGLATYQDFDDGDRRYRLLLEPGEREAVREALDGVVVDPAHGGPDAPEDWFNALHEVARGIGADGGYELFDRPGTSRIVVLVGDASSKECRLTEPGPAGPAAAAEPPGCGPFRQRGTVVADLTTRGGEDEPRDIRVVGVPVVTSPHEGLDSRGQATAITRATGGALGAAGAPPERVAAAVERGISGIPVTVRPVADCSPGVSVSFEPPAATVPGGTEVRFTEHVRLDGGPSSRAAGELGCAIRFEFDGEVPDRPHEQHLTITRAAGPSVVVGAGAGVSPDGEPVPVPLTATATDAGGGPLPPDCDAGPGTLFPVGLTTVTCTATAAGRTATASTTATVLRPRDGRARTIWLAELVGTRVHRQVDLTDAFAEGCGRTDDAPAWSPDGTRLAYSSGEALCVLEPGSRTTRPVVGGYPDDPAWSPDGALLAFTRRDGEGPARVWVVPPAGGDPAPVVDFGADDVARPAFRPLPDLRVTGVVAPGAVAFGGTTTARFTVTNPGLAPPRAADLALTVPAGLRLDSVTTTAGTCAPAGCALGRLAPGARAEVTLALTGVAAGRHLVRAELPGDVNPGDNAAGAAVEVAEEVRPPDHPGSLSLALAVRPAESFVGGDDLVLSYRVRNGAAEPMTDVRVVTALPPRLLPAAGCTTCELGTLAPGQEAEVRVTLPARAAVDTTAGGSVLGTGPDLDPADNTAVARVLVRQPVLAVEPGIGPTGFVPRATGRDFPPGATVRLAWTVGVSPVPGEVVVRPDGTWETGFLVFHNDLVGPRRLAGTTVLGPRFGPVRSGEFLVVPRTLQPPDFASRE</sequence>
<dbReference type="Pfam" id="PF07676">
    <property type="entry name" value="PD40"/>
    <property type="match status" value="5"/>
</dbReference>
<evidence type="ECO:0000256" key="2">
    <source>
        <dbReference type="SAM" id="MobiDB-lite"/>
    </source>
</evidence>
<evidence type="ECO:0000256" key="3">
    <source>
        <dbReference type="SAM" id="SignalP"/>
    </source>
</evidence>
<evidence type="ECO:0000259" key="4">
    <source>
        <dbReference type="PROSITE" id="PS50234"/>
    </source>
</evidence>
<name>A0ABW1NYD0_9PSEU</name>
<dbReference type="Pfam" id="PF01345">
    <property type="entry name" value="DUF11"/>
    <property type="match status" value="1"/>
</dbReference>
<dbReference type="InterPro" id="IPR036465">
    <property type="entry name" value="vWFA_dom_sf"/>
</dbReference>
<dbReference type="Gene3D" id="3.40.50.410">
    <property type="entry name" value="von Willebrand factor, type A domain"/>
    <property type="match status" value="1"/>
</dbReference>
<dbReference type="EMBL" id="JBHSQO010000003">
    <property type="protein sequence ID" value="MFC6088390.1"/>
    <property type="molecule type" value="Genomic_DNA"/>
</dbReference>
<proteinExistence type="inferred from homology"/>
<reference evidence="6" key="1">
    <citation type="journal article" date="2019" name="Int. J. Syst. Evol. Microbiol.">
        <title>The Global Catalogue of Microorganisms (GCM) 10K type strain sequencing project: providing services to taxonomists for standard genome sequencing and annotation.</title>
        <authorList>
            <consortium name="The Broad Institute Genomics Platform"/>
            <consortium name="The Broad Institute Genome Sequencing Center for Infectious Disease"/>
            <person name="Wu L."/>
            <person name="Ma J."/>
        </authorList>
    </citation>
    <scope>NUCLEOTIDE SEQUENCE [LARGE SCALE GENOMIC DNA]</scope>
    <source>
        <strain evidence="6">CGMCC 4.7246</strain>
    </source>
</reference>
<comment type="similarity">
    <text evidence="1">Belongs to the TolB family.</text>
</comment>
<dbReference type="RefSeq" id="WP_380632899.1">
    <property type="nucleotide sequence ID" value="NZ_JBHSQO010000003.1"/>
</dbReference>
<dbReference type="Proteomes" id="UP001596220">
    <property type="component" value="Unassembled WGS sequence"/>
</dbReference>
<dbReference type="CDD" id="cd00198">
    <property type="entry name" value="vWFA"/>
    <property type="match status" value="1"/>
</dbReference>
<accession>A0ABW1NYD0</accession>
<dbReference type="InterPro" id="IPR002035">
    <property type="entry name" value="VWF_A"/>
</dbReference>
<organism evidence="5 6">
    <name type="scientific">Saccharothrix lopnurensis</name>
    <dbReference type="NCBI Taxonomy" id="1670621"/>
    <lineage>
        <taxon>Bacteria</taxon>
        <taxon>Bacillati</taxon>
        <taxon>Actinomycetota</taxon>
        <taxon>Actinomycetes</taxon>
        <taxon>Pseudonocardiales</taxon>
        <taxon>Pseudonocardiaceae</taxon>
        <taxon>Saccharothrix</taxon>
    </lineage>
</organism>
<gene>
    <name evidence="5" type="ORF">ACFP3R_03840</name>
</gene>
<keyword evidence="3" id="KW-0732">Signal</keyword>
<dbReference type="InterPro" id="IPR001434">
    <property type="entry name" value="OmcB-like_DUF11"/>
</dbReference>
<keyword evidence="6" id="KW-1185">Reference proteome</keyword>
<dbReference type="SUPFAM" id="SSF69304">
    <property type="entry name" value="Tricorn protease N-terminal domain"/>
    <property type="match status" value="1"/>
</dbReference>
<comment type="caution">
    <text evidence="5">The sequence shown here is derived from an EMBL/GenBank/DDBJ whole genome shotgun (WGS) entry which is preliminary data.</text>
</comment>
<dbReference type="InterPro" id="IPR011042">
    <property type="entry name" value="6-blade_b-propeller_TolB-like"/>
</dbReference>
<feature type="chain" id="PRO_5047343482" evidence="3">
    <location>
        <begin position="22"/>
        <end position="1056"/>
    </location>
</feature>
<dbReference type="PROSITE" id="PS50234">
    <property type="entry name" value="VWFA"/>
    <property type="match status" value="1"/>
</dbReference>
<dbReference type="Gene3D" id="2.120.10.30">
    <property type="entry name" value="TolB, C-terminal domain"/>
    <property type="match status" value="2"/>
</dbReference>
<feature type="domain" description="VWFA" evidence="4">
    <location>
        <begin position="215"/>
        <end position="341"/>
    </location>
</feature>
<dbReference type="SUPFAM" id="SSF53300">
    <property type="entry name" value="vWA-like"/>
    <property type="match status" value="1"/>
</dbReference>
<dbReference type="PANTHER" id="PTHR36842">
    <property type="entry name" value="PROTEIN TOLB HOMOLOG"/>
    <property type="match status" value="1"/>
</dbReference>
<evidence type="ECO:0000313" key="5">
    <source>
        <dbReference type="EMBL" id="MFC6088390.1"/>
    </source>
</evidence>
<feature type="region of interest" description="Disordered" evidence="2">
    <location>
        <begin position="343"/>
        <end position="366"/>
    </location>
</feature>
<feature type="region of interest" description="Disordered" evidence="2">
    <location>
        <begin position="38"/>
        <end position="122"/>
    </location>
</feature>
<dbReference type="PANTHER" id="PTHR36842:SF1">
    <property type="entry name" value="PROTEIN TOLB"/>
    <property type="match status" value="1"/>
</dbReference>
<dbReference type="InterPro" id="IPR011659">
    <property type="entry name" value="WD40"/>
</dbReference>
<evidence type="ECO:0000313" key="6">
    <source>
        <dbReference type="Proteomes" id="UP001596220"/>
    </source>
</evidence>
<feature type="compositionally biased region" description="Low complexity" evidence="2">
    <location>
        <begin position="346"/>
        <end position="363"/>
    </location>
</feature>
<protein>
    <submittedName>
        <fullName evidence="5">Translocation protein TolB</fullName>
    </submittedName>
</protein>
<feature type="signal peptide" evidence="3">
    <location>
        <begin position="1"/>
        <end position="21"/>
    </location>
</feature>